<organism evidence="2 3">
    <name type="scientific">Polyplosphaeria fusca</name>
    <dbReference type="NCBI Taxonomy" id="682080"/>
    <lineage>
        <taxon>Eukaryota</taxon>
        <taxon>Fungi</taxon>
        <taxon>Dikarya</taxon>
        <taxon>Ascomycota</taxon>
        <taxon>Pezizomycotina</taxon>
        <taxon>Dothideomycetes</taxon>
        <taxon>Pleosporomycetidae</taxon>
        <taxon>Pleosporales</taxon>
        <taxon>Tetraplosphaeriaceae</taxon>
        <taxon>Polyplosphaeria</taxon>
    </lineage>
</organism>
<evidence type="ECO:0000313" key="2">
    <source>
        <dbReference type="EMBL" id="KAF2728474.1"/>
    </source>
</evidence>
<sequence length="153" mass="17504">MAHFHCHWKLCMWTLVYGTSPWTKRRRSWTNCSLPRRRICGASNRCTWSTWRAIDPQDLQTRSKSSGSERTALVSSTKLSAALATRAFTWACPTDGDGRFGWRRRLRSNIRLSVLSSLSLLDLPGPSWTFLDCAEQVSRHRLVATLRAAEVCF</sequence>
<keyword evidence="1" id="KW-0732">Signal</keyword>
<protein>
    <submittedName>
        <fullName evidence="2">Uncharacterized protein</fullName>
    </submittedName>
</protein>
<name>A0A9P4UVR1_9PLEO</name>
<proteinExistence type="predicted"/>
<dbReference type="EMBL" id="ML996279">
    <property type="protein sequence ID" value="KAF2728474.1"/>
    <property type="molecule type" value="Genomic_DNA"/>
</dbReference>
<reference evidence="2" key="1">
    <citation type="journal article" date="2020" name="Stud. Mycol.">
        <title>101 Dothideomycetes genomes: a test case for predicting lifestyles and emergence of pathogens.</title>
        <authorList>
            <person name="Haridas S."/>
            <person name="Albert R."/>
            <person name="Binder M."/>
            <person name="Bloem J."/>
            <person name="Labutti K."/>
            <person name="Salamov A."/>
            <person name="Andreopoulos B."/>
            <person name="Baker S."/>
            <person name="Barry K."/>
            <person name="Bills G."/>
            <person name="Bluhm B."/>
            <person name="Cannon C."/>
            <person name="Castanera R."/>
            <person name="Culley D."/>
            <person name="Daum C."/>
            <person name="Ezra D."/>
            <person name="Gonzalez J."/>
            <person name="Henrissat B."/>
            <person name="Kuo A."/>
            <person name="Liang C."/>
            <person name="Lipzen A."/>
            <person name="Lutzoni F."/>
            <person name="Magnuson J."/>
            <person name="Mondo S."/>
            <person name="Nolan M."/>
            <person name="Ohm R."/>
            <person name="Pangilinan J."/>
            <person name="Park H.-J."/>
            <person name="Ramirez L."/>
            <person name="Alfaro M."/>
            <person name="Sun H."/>
            <person name="Tritt A."/>
            <person name="Yoshinaga Y."/>
            <person name="Zwiers L.-H."/>
            <person name="Turgeon B."/>
            <person name="Goodwin S."/>
            <person name="Spatafora J."/>
            <person name="Crous P."/>
            <person name="Grigoriev I."/>
        </authorList>
    </citation>
    <scope>NUCLEOTIDE SEQUENCE</scope>
    <source>
        <strain evidence="2">CBS 125425</strain>
    </source>
</reference>
<evidence type="ECO:0000256" key="1">
    <source>
        <dbReference type="SAM" id="SignalP"/>
    </source>
</evidence>
<comment type="caution">
    <text evidence="2">The sequence shown here is derived from an EMBL/GenBank/DDBJ whole genome shotgun (WGS) entry which is preliminary data.</text>
</comment>
<feature type="chain" id="PRO_5040152864" evidence="1">
    <location>
        <begin position="19"/>
        <end position="153"/>
    </location>
</feature>
<accession>A0A9P4UVR1</accession>
<dbReference type="Proteomes" id="UP000799444">
    <property type="component" value="Unassembled WGS sequence"/>
</dbReference>
<dbReference type="AlphaFoldDB" id="A0A9P4UVR1"/>
<keyword evidence="3" id="KW-1185">Reference proteome</keyword>
<feature type="signal peptide" evidence="1">
    <location>
        <begin position="1"/>
        <end position="18"/>
    </location>
</feature>
<gene>
    <name evidence="2" type="ORF">EJ04DRAFT_97487</name>
</gene>
<evidence type="ECO:0000313" key="3">
    <source>
        <dbReference type="Proteomes" id="UP000799444"/>
    </source>
</evidence>